<dbReference type="RefSeq" id="WP_146307166.1">
    <property type="nucleotide sequence ID" value="NZ_VOHS01000030.1"/>
</dbReference>
<reference evidence="1 2" key="1">
    <citation type="submission" date="2019-08" db="EMBL/GenBank/DDBJ databases">
        <title>Whole genome sequencing of chitin degrading bacteria Chitinophaga pinensis YS16.</title>
        <authorList>
            <person name="Singh R.P."/>
            <person name="Manchanda G."/>
            <person name="Maurya I.K."/>
            <person name="Joshi N.K."/>
            <person name="Srivastava A.K."/>
        </authorList>
    </citation>
    <scope>NUCLEOTIDE SEQUENCE [LARGE SCALE GENOMIC DNA]</scope>
    <source>
        <strain evidence="1 2">YS-16</strain>
    </source>
</reference>
<keyword evidence="2" id="KW-1185">Reference proteome</keyword>
<comment type="caution">
    <text evidence="1">The sequence shown here is derived from an EMBL/GenBank/DDBJ whole genome shotgun (WGS) entry which is preliminary data.</text>
</comment>
<gene>
    <name evidence="1" type="ORF">FEF09_22365</name>
</gene>
<dbReference type="AlphaFoldDB" id="A0A5C6LSI2"/>
<accession>A0A5C6LSI2</accession>
<evidence type="ECO:0000313" key="1">
    <source>
        <dbReference type="EMBL" id="TWV97404.1"/>
    </source>
</evidence>
<dbReference type="Proteomes" id="UP000318815">
    <property type="component" value="Unassembled WGS sequence"/>
</dbReference>
<sequence>MTGDEYTRYRKEIYRTINGEYPQDMSQIFTTEPVLDAYNKGKWIDWVGLITDNTATQQKYHLSLSDGTGKTKVYTLLLIQGRRYPQ</sequence>
<evidence type="ECO:0000313" key="2">
    <source>
        <dbReference type="Proteomes" id="UP000318815"/>
    </source>
</evidence>
<organism evidence="1 2">
    <name type="scientific">Chitinophaga pinensis</name>
    <dbReference type="NCBI Taxonomy" id="79329"/>
    <lineage>
        <taxon>Bacteria</taxon>
        <taxon>Pseudomonadati</taxon>
        <taxon>Bacteroidota</taxon>
        <taxon>Chitinophagia</taxon>
        <taxon>Chitinophagales</taxon>
        <taxon>Chitinophagaceae</taxon>
        <taxon>Chitinophaga</taxon>
    </lineage>
</organism>
<protein>
    <submittedName>
        <fullName evidence="1">Uncharacterized protein</fullName>
    </submittedName>
</protein>
<name>A0A5C6LSI2_9BACT</name>
<proteinExistence type="predicted"/>
<dbReference type="EMBL" id="VOHS01000030">
    <property type="protein sequence ID" value="TWV97404.1"/>
    <property type="molecule type" value="Genomic_DNA"/>
</dbReference>